<dbReference type="EMBL" id="LR134182">
    <property type="protein sequence ID" value="VEB42247.1"/>
    <property type="molecule type" value="Genomic_DNA"/>
</dbReference>
<evidence type="ECO:0000256" key="1">
    <source>
        <dbReference type="SAM" id="Phobius"/>
    </source>
</evidence>
<protein>
    <submittedName>
        <fullName evidence="2">Uncharacterized protein</fullName>
    </submittedName>
</protein>
<sequence length="85" mass="9450">MPESLNGDVSLIQVQPNFSIGLVQGSAGRRRRAITSALERRADVGFFCSKFRCLQFIFVLISIISWCYGASLHIAFRLNQTGDTP</sequence>
<dbReference type="Proteomes" id="UP000275777">
    <property type="component" value="Chromosome"/>
</dbReference>
<reference evidence="2 3" key="1">
    <citation type="submission" date="2018-12" db="EMBL/GenBank/DDBJ databases">
        <authorList>
            <consortium name="Pathogen Informatics"/>
        </authorList>
    </citation>
    <scope>NUCLEOTIDE SEQUENCE [LARGE SCALE GENOMIC DNA]</scope>
    <source>
        <strain evidence="2 3">NCTC9695</strain>
    </source>
</reference>
<gene>
    <name evidence="2" type="ORF">NCTC9695_02690</name>
</gene>
<proteinExistence type="predicted"/>
<keyword evidence="1" id="KW-0812">Transmembrane</keyword>
<keyword evidence="1" id="KW-1133">Transmembrane helix</keyword>
<evidence type="ECO:0000313" key="3">
    <source>
        <dbReference type="Proteomes" id="UP000275777"/>
    </source>
</evidence>
<feature type="transmembrane region" description="Helical" evidence="1">
    <location>
        <begin position="56"/>
        <end position="76"/>
    </location>
</feature>
<name>A0A3S4HLJ9_CHRVL</name>
<dbReference type="AlphaFoldDB" id="A0A3S4HLJ9"/>
<keyword evidence="1" id="KW-0472">Membrane</keyword>
<evidence type="ECO:0000313" key="2">
    <source>
        <dbReference type="EMBL" id="VEB42247.1"/>
    </source>
</evidence>
<accession>A0A3S4HLJ9</accession>
<organism evidence="2 3">
    <name type="scientific">Chromobacterium violaceum</name>
    <dbReference type="NCBI Taxonomy" id="536"/>
    <lineage>
        <taxon>Bacteria</taxon>
        <taxon>Pseudomonadati</taxon>
        <taxon>Pseudomonadota</taxon>
        <taxon>Betaproteobacteria</taxon>
        <taxon>Neisseriales</taxon>
        <taxon>Chromobacteriaceae</taxon>
        <taxon>Chromobacterium</taxon>
    </lineage>
</organism>